<dbReference type="STRING" id="1088818.A0A2I0ATH0"/>
<gene>
    <name evidence="7" type="primary">SYP24</name>
    <name evidence="7" type="ORF">AXF42_Ash000899</name>
</gene>
<evidence type="ECO:0000313" key="7">
    <source>
        <dbReference type="EMBL" id="PKA58806.1"/>
    </source>
</evidence>
<keyword evidence="4 5" id="KW-0472">Membrane</keyword>
<name>A0A2I0ATH0_9ASPA</name>
<keyword evidence="2 5" id="KW-0812">Transmembrane</keyword>
<proteinExistence type="predicted"/>
<protein>
    <submittedName>
        <fullName evidence="7">Syntaxin-24</fullName>
    </submittedName>
</protein>
<feature type="transmembrane region" description="Helical" evidence="5">
    <location>
        <begin position="46"/>
        <end position="65"/>
    </location>
</feature>
<dbReference type="PANTHER" id="PTHR31415:SF4">
    <property type="entry name" value="NDR1_HIN1-LIKE PROTEIN 3"/>
    <property type="match status" value="1"/>
</dbReference>
<accession>A0A2I0ATH0</accession>
<dbReference type="GO" id="GO:0009506">
    <property type="term" value="C:plasmodesma"/>
    <property type="evidence" value="ECO:0007669"/>
    <property type="project" value="TreeGrafter"/>
</dbReference>
<evidence type="ECO:0000256" key="5">
    <source>
        <dbReference type="SAM" id="Phobius"/>
    </source>
</evidence>
<dbReference type="PANTHER" id="PTHR31415">
    <property type="entry name" value="OS05G0367900 PROTEIN"/>
    <property type="match status" value="1"/>
</dbReference>
<evidence type="ECO:0000256" key="4">
    <source>
        <dbReference type="ARBA" id="ARBA00023136"/>
    </source>
</evidence>
<evidence type="ECO:0000256" key="3">
    <source>
        <dbReference type="ARBA" id="ARBA00022989"/>
    </source>
</evidence>
<dbReference type="Proteomes" id="UP000236161">
    <property type="component" value="Unassembled WGS sequence"/>
</dbReference>
<keyword evidence="3 5" id="KW-1133">Transmembrane helix</keyword>
<organism evidence="7 8">
    <name type="scientific">Apostasia shenzhenica</name>
    <dbReference type="NCBI Taxonomy" id="1088818"/>
    <lineage>
        <taxon>Eukaryota</taxon>
        <taxon>Viridiplantae</taxon>
        <taxon>Streptophyta</taxon>
        <taxon>Embryophyta</taxon>
        <taxon>Tracheophyta</taxon>
        <taxon>Spermatophyta</taxon>
        <taxon>Magnoliopsida</taxon>
        <taxon>Liliopsida</taxon>
        <taxon>Asparagales</taxon>
        <taxon>Orchidaceae</taxon>
        <taxon>Apostasioideae</taxon>
        <taxon>Apostasia</taxon>
    </lineage>
</organism>
<comment type="subcellular location">
    <subcellularLocation>
        <location evidence="1">Membrane</location>
        <topology evidence="1">Single-pass membrane protein</topology>
    </subcellularLocation>
</comment>
<reference evidence="7 8" key="1">
    <citation type="journal article" date="2017" name="Nature">
        <title>The Apostasia genome and the evolution of orchids.</title>
        <authorList>
            <person name="Zhang G.Q."/>
            <person name="Liu K.W."/>
            <person name="Li Z."/>
            <person name="Lohaus R."/>
            <person name="Hsiao Y.Y."/>
            <person name="Niu S.C."/>
            <person name="Wang J.Y."/>
            <person name="Lin Y.C."/>
            <person name="Xu Q."/>
            <person name="Chen L.J."/>
            <person name="Yoshida K."/>
            <person name="Fujiwara S."/>
            <person name="Wang Z.W."/>
            <person name="Zhang Y.Q."/>
            <person name="Mitsuda N."/>
            <person name="Wang M."/>
            <person name="Liu G.H."/>
            <person name="Pecoraro L."/>
            <person name="Huang H.X."/>
            <person name="Xiao X.J."/>
            <person name="Lin M."/>
            <person name="Wu X.Y."/>
            <person name="Wu W.L."/>
            <person name="Chen Y.Y."/>
            <person name="Chang S.B."/>
            <person name="Sakamoto S."/>
            <person name="Ohme-Takagi M."/>
            <person name="Yagi M."/>
            <person name="Zeng S.J."/>
            <person name="Shen C.Y."/>
            <person name="Yeh C.M."/>
            <person name="Luo Y.B."/>
            <person name="Tsai W.C."/>
            <person name="Van de Peer Y."/>
            <person name="Liu Z.J."/>
        </authorList>
    </citation>
    <scope>NUCLEOTIDE SEQUENCE [LARGE SCALE GENOMIC DNA]</scope>
    <source>
        <strain evidence="8">cv. Shenzhen</strain>
        <tissue evidence="7">Stem</tissue>
    </source>
</reference>
<evidence type="ECO:0000256" key="2">
    <source>
        <dbReference type="ARBA" id="ARBA00022692"/>
    </source>
</evidence>
<dbReference type="AlphaFoldDB" id="A0A2I0ATH0"/>
<keyword evidence="8" id="KW-1185">Reference proteome</keyword>
<dbReference type="EMBL" id="KZ451950">
    <property type="protein sequence ID" value="PKA58806.1"/>
    <property type="molecule type" value="Genomic_DNA"/>
</dbReference>
<evidence type="ECO:0000256" key="1">
    <source>
        <dbReference type="ARBA" id="ARBA00004167"/>
    </source>
</evidence>
<evidence type="ECO:0000259" key="6">
    <source>
        <dbReference type="Pfam" id="PF03168"/>
    </source>
</evidence>
<sequence length="224" mass="25404">MAEPNHSPLPGAYYGPPVPPQSIYPRRRRSICCGGPRCLLCTLFKTVTTIVVILGVAALILWLIFRPNRLKVYVENATLTQFNLTGDNLLHYDLNLTVSIRNPNRKIGIYYDYVEAQSFYDGSRFGFDVLPTFYQGHKNTTTLNPAFQGQNILVGDALATFRRESQERFFNLEVTIYTKTRLKAGIIKTHRIKPRFNCDLRLPAPAAGGSKPPPFERTKCDVDY</sequence>
<dbReference type="GO" id="GO:0098542">
    <property type="term" value="P:defense response to other organism"/>
    <property type="evidence" value="ECO:0007669"/>
    <property type="project" value="InterPro"/>
</dbReference>
<dbReference type="GO" id="GO:0005886">
    <property type="term" value="C:plasma membrane"/>
    <property type="evidence" value="ECO:0007669"/>
    <property type="project" value="TreeGrafter"/>
</dbReference>
<dbReference type="OrthoDB" id="1889094at2759"/>
<dbReference type="InterPro" id="IPR004864">
    <property type="entry name" value="LEA_2"/>
</dbReference>
<dbReference type="Pfam" id="PF03168">
    <property type="entry name" value="LEA_2"/>
    <property type="match status" value="1"/>
</dbReference>
<feature type="domain" description="Late embryogenesis abundant protein LEA-2 subgroup" evidence="6">
    <location>
        <begin position="97"/>
        <end position="193"/>
    </location>
</feature>
<evidence type="ECO:0000313" key="8">
    <source>
        <dbReference type="Proteomes" id="UP000236161"/>
    </source>
</evidence>
<dbReference type="InterPro" id="IPR044839">
    <property type="entry name" value="NDR1-like"/>
</dbReference>